<dbReference type="Pfam" id="PF00486">
    <property type="entry name" value="Trans_reg_C"/>
    <property type="match status" value="1"/>
</dbReference>
<dbReference type="SUPFAM" id="SSF52172">
    <property type="entry name" value="CheY-like"/>
    <property type="match status" value="1"/>
</dbReference>
<keyword evidence="1" id="KW-0238">DNA-binding</keyword>
<dbReference type="Gene3D" id="6.10.250.690">
    <property type="match status" value="1"/>
</dbReference>
<protein>
    <recommendedName>
        <fullName evidence="5">OmpR/PhoB-type domain-containing protein</fullName>
    </recommendedName>
</protein>
<feature type="domain" description="Response regulatory" evidence="2">
    <location>
        <begin position="1"/>
        <end position="65"/>
    </location>
</feature>
<dbReference type="PANTHER" id="PTHR48111">
    <property type="entry name" value="REGULATOR OF RPOS"/>
    <property type="match status" value="1"/>
</dbReference>
<feature type="non-terminal residue" evidence="4">
    <location>
        <position position="1"/>
    </location>
</feature>
<dbReference type="GO" id="GO:0000156">
    <property type="term" value="F:phosphorelay response regulator activity"/>
    <property type="evidence" value="ECO:0007669"/>
    <property type="project" value="TreeGrafter"/>
</dbReference>
<evidence type="ECO:0000313" key="4">
    <source>
        <dbReference type="EMBL" id="GAG99343.1"/>
    </source>
</evidence>
<dbReference type="GO" id="GO:0005829">
    <property type="term" value="C:cytosol"/>
    <property type="evidence" value="ECO:0007669"/>
    <property type="project" value="TreeGrafter"/>
</dbReference>
<dbReference type="Pfam" id="PF00072">
    <property type="entry name" value="Response_reg"/>
    <property type="match status" value="1"/>
</dbReference>
<dbReference type="GO" id="GO:0006355">
    <property type="term" value="P:regulation of DNA-templated transcription"/>
    <property type="evidence" value="ECO:0007669"/>
    <property type="project" value="InterPro"/>
</dbReference>
<proteinExistence type="predicted"/>
<dbReference type="SMART" id="SM00862">
    <property type="entry name" value="Trans_reg_C"/>
    <property type="match status" value="1"/>
</dbReference>
<evidence type="ECO:0000259" key="3">
    <source>
        <dbReference type="PROSITE" id="PS51755"/>
    </source>
</evidence>
<sequence length="178" mass="20386">DSSLPDIDTLDLVSKIREFSDVPLIILYEAETDMDRAKGLEAGADEYIIKPFSPIELLARVRALLRRTQGLGFKPERLVSIGGELTINFTTREVILSGMRVKLTPVEYHLLSELVRNEGRVLTHRVLLEKVWGSEYTDDFSFVKKYIYRLRSKLEPDASKPQMLLTERGVGYKFVRPV</sequence>
<dbReference type="CDD" id="cd00383">
    <property type="entry name" value="trans_reg_C"/>
    <property type="match status" value="1"/>
</dbReference>
<dbReference type="PROSITE" id="PS50110">
    <property type="entry name" value="RESPONSE_REGULATORY"/>
    <property type="match status" value="1"/>
</dbReference>
<dbReference type="GO" id="GO:0000976">
    <property type="term" value="F:transcription cis-regulatory region binding"/>
    <property type="evidence" value="ECO:0007669"/>
    <property type="project" value="TreeGrafter"/>
</dbReference>
<dbReference type="GO" id="GO:0032993">
    <property type="term" value="C:protein-DNA complex"/>
    <property type="evidence" value="ECO:0007669"/>
    <property type="project" value="TreeGrafter"/>
</dbReference>
<dbReference type="EMBL" id="BART01022676">
    <property type="protein sequence ID" value="GAG99343.1"/>
    <property type="molecule type" value="Genomic_DNA"/>
</dbReference>
<dbReference type="AlphaFoldDB" id="X1CTA9"/>
<comment type="caution">
    <text evidence="4">The sequence shown here is derived from an EMBL/GenBank/DDBJ whole genome shotgun (WGS) entry which is preliminary data.</text>
</comment>
<dbReference type="InterPro" id="IPR016032">
    <property type="entry name" value="Sig_transdc_resp-reg_C-effctor"/>
</dbReference>
<dbReference type="InterPro" id="IPR036388">
    <property type="entry name" value="WH-like_DNA-bd_sf"/>
</dbReference>
<organism evidence="4">
    <name type="scientific">marine sediment metagenome</name>
    <dbReference type="NCBI Taxonomy" id="412755"/>
    <lineage>
        <taxon>unclassified sequences</taxon>
        <taxon>metagenomes</taxon>
        <taxon>ecological metagenomes</taxon>
    </lineage>
</organism>
<dbReference type="InterPro" id="IPR011006">
    <property type="entry name" value="CheY-like_superfamily"/>
</dbReference>
<evidence type="ECO:0008006" key="5">
    <source>
        <dbReference type="Google" id="ProtNLM"/>
    </source>
</evidence>
<dbReference type="InterPro" id="IPR001789">
    <property type="entry name" value="Sig_transdc_resp-reg_receiver"/>
</dbReference>
<feature type="domain" description="OmpR/PhoB-type" evidence="3">
    <location>
        <begin position="76"/>
        <end position="176"/>
    </location>
</feature>
<dbReference type="SUPFAM" id="SSF46894">
    <property type="entry name" value="C-terminal effector domain of the bipartite response regulators"/>
    <property type="match status" value="1"/>
</dbReference>
<dbReference type="InterPro" id="IPR039420">
    <property type="entry name" value="WalR-like"/>
</dbReference>
<dbReference type="PROSITE" id="PS51755">
    <property type="entry name" value="OMPR_PHOB"/>
    <property type="match status" value="1"/>
</dbReference>
<accession>X1CTA9</accession>
<name>X1CTA9_9ZZZZ</name>
<dbReference type="InterPro" id="IPR001867">
    <property type="entry name" value="OmpR/PhoB-type_DNA-bd"/>
</dbReference>
<gene>
    <name evidence="4" type="ORF">S01H4_41457</name>
</gene>
<dbReference type="PANTHER" id="PTHR48111:SF50">
    <property type="entry name" value="KDP OPERON TRANSCRIPTIONAL REGULATORY PROTEIN KDPE"/>
    <property type="match status" value="1"/>
</dbReference>
<evidence type="ECO:0000259" key="2">
    <source>
        <dbReference type="PROSITE" id="PS50110"/>
    </source>
</evidence>
<evidence type="ECO:0000256" key="1">
    <source>
        <dbReference type="ARBA" id="ARBA00023125"/>
    </source>
</evidence>
<dbReference type="Gene3D" id="1.10.10.10">
    <property type="entry name" value="Winged helix-like DNA-binding domain superfamily/Winged helix DNA-binding domain"/>
    <property type="match status" value="1"/>
</dbReference>
<reference evidence="4" key="1">
    <citation type="journal article" date="2014" name="Front. Microbiol.">
        <title>High frequency of phylogenetically diverse reductive dehalogenase-homologous genes in deep subseafloor sedimentary metagenomes.</title>
        <authorList>
            <person name="Kawai M."/>
            <person name="Futagami T."/>
            <person name="Toyoda A."/>
            <person name="Takaki Y."/>
            <person name="Nishi S."/>
            <person name="Hori S."/>
            <person name="Arai W."/>
            <person name="Tsubouchi T."/>
            <person name="Morono Y."/>
            <person name="Uchiyama I."/>
            <person name="Ito T."/>
            <person name="Fujiyama A."/>
            <person name="Inagaki F."/>
            <person name="Takami H."/>
        </authorList>
    </citation>
    <scope>NUCLEOTIDE SEQUENCE</scope>
    <source>
        <strain evidence="4">Expedition CK06-06</strain>
    </source>
</reference>